<keyword evidence="2" id="KW-0175">Coiled coil</keyword>
<dbReference type="EMBL" id="VCGU01000005">
    <property type="protein sequence ID" value="TRY74915.1"/>
    <property type="molecule type" value="Genomic_DNA"/>
</dbReference>
<keyword evidence="4" id="KW-0812">Transmembrane</keyword>
<feature type="transmembrane region" description="Helical" evidence="4">
    <location>
        <begin position="132"/>
        <end position="154"/>
    </location>
</feature>
<accession>A0A553PB49</accession>
<feature type="coiled-coil region" evidence="2">
    <location>
        <begin position="78"/>
        <end position="105"/>
    </location>
</feature>
<keyword evidence="4" id="KW-1133">Transmembrane helix</keyword>
<dbReference type="OrthoDB" id="10636472at2759"/>
<gene>
    <name evidence="5" type="ORF">TCAL_04981</name>
</gene>
<dbReference type="GO" id="GO:0042157">
    <property type="term" value="P:lipoprotein metabolic process"/>
    <property type="evidence" value="ECO:0007669"/>
    <property type="project" value="InterPro"/>
</dbReference>
<dbReference type="InterPro" id="IPR008405">
    <property type="entry name" value="ApoL"/>
</dbReference>
<evidence type="ECO:0000256" key="4">
    <source>
        <dbReference type="SAM" id="Phobius"/>
    </source>
</evidence>
<feature type="region of interest" description="Disordered" evidence="3">
    <location>
        <begin position="31"/>
        <end position="51"/>
    </location>
</feature>
<protein>
    <submittedName>
        <fullName evidence="5">Uncharacterized protein</fullName>
    </submittedName>
</protein>
<evidence type="ECO:0000256" key="1">
    <source>
        <dbReference type="ARBA" id="ARBA00010090"/>
    </source>
</evidence>
<dbReference type="AlphaFoldDB" id="A0A553PB49"/>
<dbReference type="OMA" id="NCTIAKV"/>
<dbReference type="GO" id="GO:0005576">
    <property type="term" value="C:extracellular region"/>
    <property type="evidence" value="ECO:0007669"/>
    <property type="project" value="InterPro"/>
</dbReference>
<evidence type="ECO:0000313" key="6">
    <source>
        <dbReference type="Proteomes" id="UP000318571"/>
    </source>
</evidence>
<dbReference type="PANTHER" id="PTHR14096:SF28">
    <property type="entry name" value="APOLIPOPROTEIN L, 1-RELATED"/>
    <property type="match status" value="1"/>
</dbReference>
<reference evidence="5 6" key="1">
    <citation type="journal article" date="2018" name="Nat. Ecol. Evol.">
        <title>Genomic signatures of mitonuclear coevolution across populations of Tigriopus californicus.</title>
        <authorList>
            <person name="Barreto F.S."/>
            <person name="Watson E.T."/>
            <person name="Lima T.G."/>
            <person name="Willett C.S."/>
            <person name="Edmands S."/>
            <person name="Li W."/>
            <person name="Burton R.S."/>
        </authorList>
    </citation>
    <scope>NUCLEOTIDE SEQUENCE [LARGE SCALE GENOMIC DNA]</scope>
    <source>
        <strain evidence="5 6">San Diego</strain>
    </source>
</reference>
<evidence type="ECO:0000256" key="3">
    <source>
        <dbReference type="SAM" id="MobiDB-lite"/>
    </source>
</evidence>
<feature type="transmembrane region" description="Helical" evidence="4">
    <location>
        <begin position="284"/>
        <end position="303"/>
    </location>
</feature>
<evidence type="ECO:0000256" key="2">
    <source>
        <dbReference type="SAM" id="Coils"/>
    </source>
</evidence>
<dbReference type="PANTHER" id="PTHR14096">
    <property type="entry name" value="APOLIPOPROTEIN L"/>
    <property type="match status" value="1"/>
</dbReference>
<keyword evidence="4" id="KW-0472">Membrane</keyword>
<comment type="similarity">
    <text evidence="1">Belongs to the apolipoprotein L family.</text>
</comment>
<dbReference type="Proteomes" id="UP000318571">
    <property type="component" value="Chromosome 2"/>
</dbReference>
<proteinExistence type="inferred from homology"/>
<keyword evidence="6" id="KW-1185">Reference proteome</keyword>
<comment type="caution">
    <text evidence="5">The sequence shown here is derived from an EMBL/GenBank/DDBJ whole genome shotgun (WGS) entry which is preliminary data.</text>
</comment>
<feature type="compositionally biased region" description="Polar residues" evidence="3">
    <location>
        <begin position="339"/>
        <end position="357"/>
    </location>
</feature>
<feature type="coiled-coil region" evidence="2">
    <location>
        <begin position="192"/>
        <end position="226"/>
    </location>
</feature>
<sequence>MNLKVKNRLPYCVGNLFSAIHLSTVSNFTPKSQSKMEQQEGAPENNSDDVQEVQVPVEIVAENEDIEDLDAELAKLTPEEYEAKKQNAIEDIKQLEEDFQTWVQLRKDTIEQLKSIADYVEKVFRRAGRTKIASTGASVMAGGVTIVGGVMTIASAGAALPVLVAGASMALASGVAGGTAAVSEKVIKSKEMKKAQKTVALDMDQAKELEQALRDTRKNIVAKEIIREVLLSSGWSSFNGYQVISVMGAGLGFTSATGHAIMSVSGETLGIQFSKLALANSGRLLAGTITIVVGGALMAYDIYQLAEGIKGFAKMGPDGAADIRQIASELERQLEIITPKSTEQATEKSPISIDTTE</sequence>
<feature type="region of interest" description="Disordered" evidence="3">
    <location>
        <begin position="338"/>
        <end position="357"/>
    </location>
</feature>
<feature type="transmembrane region" description="Helical" evidence="4">
    <location>
        <begin position="160"/>
        <end position="183"/>
    </location>
</feature>
<organism evidence="5 6">
    <name type="scientific">Tigriopus californicus</name>
    <name type="common">Marine copepod</name>
    <dbReference type="NCBI Taxonomy" id="6832"/>
    <lineage>
        <taxon>Eukaryota</taxon>
        <taxon>Metazoa</taxon>
        <taxon>Ecdysozoa</taxon>
        <taxon>Arthropoda</taxon>
        <taxon>Crustacea</taxon>
        <taxon>Multicrustacea</taxon>
        <taxon>Hexanauplia</taxon>
        <taxon>Copepoda</taxon>
        <taxon>Harpacticoida</taxon>
        <taxon>Harpacticidae</taxon>
        <taxon>Tigriopus</taxon>
    </lineage>
</organism>
<dbReference type="GO" id="GO:0016020">
    <property type="term" value="C:membrane"/>
    <property type="evidence" value="ECO:0007669"/>
    <property type="project" value="TreeGrafter"/>
</dbReference>
<name>A0A553PB49_TIGCA</name>
<evidence type="ECO:0000313" key="5">
    <source>
        <dbReference type="EMBL" id="TRY74915.1"/>
    </source>
</evidence>
<dbReference type="Pfam" id="PF05461">
    <property type="entry name" value="ApoL"/>
    <property type="match status" value="1"/>
</dbReference>
<dbReference type="GO" id="GO:0006869">
    <property type="term" value="P:lipid transport"/>
    <property type="evidence" value="ECO:0007669"/>
    <property type="project" value="InterPro"/>
</dbReference>
<dbReference type="GO" id="GO:0008289">
    <property type="term" value="F:lipid binding"/>
    <property type="evidence" value="ECO:0007669"/>
    <property type="project" value="InterPro"/>
</dbReference>